<feature type="transmembrane region" description="Helical" evidence="3">
    <location>
        <begin position="21"/>
        <end position="38"/>
    </location>
</feature>
<feature type="compositionally biased region" description="Basic and acidic residues" evidence="2">
    <location>
        <begin position="64"/>
        <end position="79"/>
    </location>
</feature>
<sequence>MKKESNGIGENKNSKKINKNNKIISFILAIVMCCQPFVGANPNSDNREFVSDKGINNSPAADGFEEKDKEDKEEEDSRKSKGIFEKIKDNCFKLAVGALGIVGIICIFCRKDKKQMENQNYELEEENLEEKNNRKALVGSIKVKVDGEERIYEVCNVGKLGEDNRFEHLSDSGKFRFYVDGSGEHLIKEFPVQVFFNPPDNVNVDNGKINDTKHMENILEQLKSEYSKFIYKNIYKNCDYENCKVTYKVLYNEKSDFRLVNFCVYIVVRCPEPFGYSFSPKHFLVPLELVKVLIKNGYSLTCNSKISYS</sequence>
<dbReference type="KEGG" id="ips:CfP315_0685"/>
<evidence type="ECO:0000313" key="4">
    <source>
        <dbReference type="EMBL" id="BED92101.1"/>
    </source>
</evidence>
<evidence type="ECO:0000256" key="3">
    <source>
        <dbReference type="SAM" id="Phobius"/>
    </source>
</evidence>
<accession>A0AA48HVC8</accession>
<gene>
    <name evidence="4" type="ORF">CfP315_0685</name>
</gene>
<organism evidence="4">
    <name type="scientific">Candidatus Improbicoccus pseudotrichonymphae</name>
    <dbReference type="NCBI Taxonomy" id="3033792"/>
    <lineage>
        <taxon>Bacteria</taxon>
        <taxon>Bacillati</taxon>
        <taxon>Bacillota</taxon>
        <taxon>Clostridia</taxon>
        <taxon>Candidatus Improbicoccus</taxon>
    </lineage>
</organism>
<feature type="transmembrane region" description="Helical" evidence="3">
    <location>
        <begin position="92"/>
        <end position="109"/>
    </location>
</feature>
<feature type="coiled-coil region" evidence="1">
    <location>
        <begin position="109"/>
        <end position="138"/>
    </location>
</feature>
<feature type="region of interest" description="Disordered" evidence="2">
    <location>
        <begin position="49"/>
        <end position="79"/>
    </location>
</feature>
<keyword evidence="3" id="KW-1133">Transmembrane helix</keyword>
<dbReference type="EMBL" id="AP027924">
    <property type="protein sequence ID" value="BED92101.1"/>
    <property type="molecule type" value="Genomic_DNA"/>
</dbReference>
<name>A0AA48HVC8_9FIRM</name>
<dbReference type="AlphaFoldDB" id="A0AA48HVC8"/>
<keyword evidence="3" id="KW-0812">Transmembrane</keyword>
<keyword evidence="1" id="KW-0175">Coiled coil</keyword>
<dbReference type="Proteomes" id="UP001337580">
    <property type="component" value="Chromosome"/>
</dbReference>
<keyword evidence="3" id="KW-0472">Membrane</keyword>
<protein>
    <submittedName>
        <fullName evidence="4">Uncharacterized protein</fullName>
    </submittedName>
</protein>
<proteinExistence type="predicted"/>
<evidence type="ECO:0000256" key="2">
    <source>
        <dbReference type="SAM" id="MobiDB-lite"/>
    </source>
</evidence>
<evidence type="ECO:0000256" key="1">
    <source>
        <dbReference type="SAM" id="Coils"/>
    </source>
</evidence>
<reference evidence="4" key="1">
    <citation type="journal article" date="2023" name="ISME J.">
        <title>Emergence of putative energy parasites within Clostridia revealed by genome analysis of a novel endosymbiotic clade.</title>
        <authorList>
            <person name="Takahashi K."/>
            <person name="Kuwahara H."/>
            <person name="Horikawa Y."/>
            <person name="Izawa K."/>
            <person name="Kato D."/>
            <person name="Inagaki T."/>
            <person name="Yuki M."/>
            <person name="Ohkuma M."/>
            <person name="Hongoh Y."/>
        </authorList>
    </citation>
    <scope>NUCLEOTIDE SEQUENCE</scope>
    <source>
        <strain evidence="4">CfP3-15</strain>
    </source>
</reference>